<feature type="region of interest" description="Disordered" evidence="1">
    <location>
        <begin position="33"/>
        <end position="53"/>
    </location>
</feature>
<gene>
    <name evidence="3" type="ORF">G9H71_22345</name>
</gene>
<evidence type="ECO:0000256" key="1">
    <source>
        <dbReference type="SAM" id="MobiDB-lite"/>
    </source>
</evidence>
<reference evidence="3 4" key="1">
    <citation type="submission" date="2020-03" db="EMBL/GenBank/DDBJ databases">
        <title>Two novel Motilibacter sp.</title>
        <authorList>
            <person name="Liu S."/>
        </authorList>
    </citation>
    <scope>NUCLEOTIDE SEQUENCE [LARGE SCALE GENOMIC DNA]</scope>
    <source>
        <strain evidence="3 4">E257</strain>
    </source>
</reference>
<keyword evidence="2" id="KW-0472">Membrane</keyword>
<organism evidence="3 4">
    <name type="scientific">Motilibacter deserti</name>
    <dbReference type="NCBI Taxonomy" id="2714956"/>
    <lineage>
        <taxon>Bacteria</taxon>
        <taxon>Bacillati</taxon>
        <taxon>Actinomycetota</taxon>
        <taxon>Actinomycetes</taxon>
        <taxon>Motilibacterales</taxon>
        <taxon>Motilibacteraceae</taxon>
        <taxon>Motilibacter</taxon>
    </lineage>
</organism>
<dbReference type="RefSeq" id="WP_231135320.1">
    <property type="nucleotide sequence ID" value="NZ_JAANNP010000199.1"/>
</dbReference>
<feature type="compositionally biased region" description="Low complexity" evidence="1">
    <location>
        <begin position="368"/>
        <end position="389"/>
    </location>
</feature>
<evidence type="ECO:0000313" key="4">
    <source>
        <dbReference type="Proteomes" id="UP000800981"/>
    </source>
</evidence>
<keyword evidence="4" id="KW-1185">Reference proteome</keyword>
<accession>A0ABX0H449</accession>
<sequence>TVAWPARSAADPATARAYAAAGASTLVVSTGAVEPDPEASYTPSARATAAGTGGGQQGLLLADRVLSSGSVAGSRGATPGQRVLAVQRMLAETALQAAERPSAPRTMLVAPARGWNPDARLLSALASAVRDAGWMSRVPLAELVAEDPDGPYAAGDVRLAYPRSARTAELDPAYLDQVAALGAEGARLASMLASTEEVQKADRRYRRERLGLESVSARAIGPTLLRRAWAALDARASKVRIVVNRRISLPGSQNLPITVVNDLGDDVRVALNFSATPPRLRMDNTPVVRVAAGQTATLQVPVEVYANGNVRVTVRLLTPRGQVVGQEAVVTVALRGARGAAAVVVIGAGALLVLLLTLRIIRRRRGPDAAATPGPGSAAGPPDAAGPTDSDPEPHDPVGQPVTTPERAGGDT</sequence>
<keyword evidence="2" id="KW-1133">Transmembrane helix</keyword>
<protein>
    <submittedName>
        <fullName evidence="3">Uncharacterized protein</fullName>
    </submittedName>
</protein>
<proteinExistence type="predicted"/>
<keyword evidence="2" id="KW-0812">Transmembrane</keyword>
<feature type="transmembrane region" description="Helical" evidence="2">
    <location>
        <begin position="339"/>
        <end position="358"/>
    </location>
</feature>
<dbReference type="Proteomes" id="UP000800981">
    <property type="component" value="Unassembled WGS sequence"/>
</dbReference>
<evidence type="ECO:0000256" key="2">
    <source>
        <dbReference type="SAM" id="Phobius"/>
    </source>
</evidence>
<dbReference type="Pfam" id="PF19516">
    <property type="entry name" value="DUF6049"/>
    <property type="match status" value="1"/>
</dbReference>
<evidence type="ECO:0000313" key="3">
    <source>
        <dbReference type="EMBL" id="NHC16529.1"/>
    </source>
</evidence>
<comment type="caution">
    <text evidence="3">The sequence shown here is derived from an EMBL/GenBank/DDBJ whole genome shotgun (WGS) entry which is preliminary data.</text>
</comment>
<dbReference type="InterPro" id="IPR046112">
    <property type="entry name" value="DUF6049"/>
</dbReference>
<dbReference type="EMBL" id="JAANNP010000199">
    <property type="protein sequence ID" value="NHC16529.1"/>
    <property type="molecule type" value="Genomic_DNA"/>
</dbReference>
<feature type="region of interest" description="Disordered" evidence="1">
    <location>
        <begin position="366"/>
        <end position="412"/>
    </location>
</feature>
<feature type="non-terminal residue" evidence="3">
    <location>
        <position position="1"/>
    </location>
</feature>
<name>A0ABX0H449_9ACTN</name>